<dbReference type="OrthoDB" id="5936792at2759"/>
<organism evidence="1 2">
    <name type="scientific">Trichinella britovi</name>
    <name type="common">Parasitic roundworm</name>
    <dbReference type="NCBI Taxonomy" id="45882"/>
    <lineage>
        <taxon>Eukaryota</taxon>
        <taxon>Metazoa</taxon>
        <taxon>Ecdysozoa</taxon>
        <taxon>Nematoda</taxon>
        <taxon>Enoplea</taxon>
        <taxon>Dorylaimia</taxon>
        <taxon>Trichinellida</taxon>
        <taxon>Trichinellidae</taxon>
        <taxon>Trichinella</taxon>
    </lineage>
</organism>
<evidence type="ECO:0000313" key="1">
    <source>
        <dbReference type="EMBL" id="KRY45133.1"/>
    </source>
</evidence>
<feature type="non-terminal residue" evidence="1">
    <location>
        <position position="258"/>
    </location>
</feature>
<gene>
    <name evidence="1" type="ORF">T03_8591</name>
</gene>
<accession>A0A0V1C726</accession>
<dbReference type="EMBL" id="JYDI01000404">
    <property type="protein sequence ID" value="KRY45133.1"/>
    <property type="molecule type" value="Genomic_DNA"/>
</dbReference>
<name>A0A0V1C726_TRIBR</name>
<proteinExistence type="predicted"/>
<comment type="caution">
    <text evidence="1">The sequence shown here is derived from an EMBL/GenBank/DDBJ whole genome shotgun (WGS) entry which is preliminary data.</text>
</comment>
<dbReference type="AlphaFoldDB" id="A0A0V1C726"/>
<dbReference type="Proteomes" id="UP000054653">
    <property type="component" value="Unassembled WGS sequence"/>
</dbReference>
<evidence type="ECO:0000313" key="2">
    <source>
        <dbReference type="Proteomes" id="UP000054653"/>
    </source>
</evidence>
<keyword evidence="2" id="KW-1185">Reference proteome</keyword>
<sequence>METGGCLSCVIIANFQIHQMLKTKNFVYSREISIKMMANKQLLKIKAFCSVYYVTCALYELRIAQWVVSVQWNYFYELEYLSLMVVRVSLNGLKRCTKICKNGLHHQHRALSYSCVSLGWLNGVTQYWSRNLCGFAYHRRMDYIINIELFHTPAVGIHTIVFILGWLNGVTQYWSRNLCGFAYHRRTSTCASFQIHHTSLVVRVAISAFGDDSIHTAIRNHVDKYAITKHYHQLMPLSLATYILVSKNFNSEKTRKLW</sequence>
<reference evidence="1 2" key="1">
    <citation type="submission" date="2015-01" db="EMBL/GenBank/DDBJ databases">
        <title>Evolution of Trichinella species and genotypes.</title>
        <authorList>
            <person name="Korhonen P.K."/>
            <person name="Edoardo P."/>
            <person name="Giuseppe L.R."/>
            <person name="Gasser R.B."/>
        </authorList>
    </citation>
    <scope>NUCLEOTIDE SEQUENCE [LARGE SCALE GENOMIC DNA]</scope>
    <source>
        <strain evidence="1">ISS120</strain>
    </source>
</reference>
<protein>
    <submittedName>
        <fullName evidence="1">Uncharacterized protein</fullName>
    </submittedName>
</protein>